<keyword evidence="4 12" id="KW-0812">Transmembrane</keyword>
<evidence type="ECO:0000256" key="12">
    <source>
        <dbReference type="SAM" id="Phobius"/>
    </source>
</evidence>
<evidence type="ECO:0000256" key="7">
    <source>
        <dbReference type="ARBA" id="ARBA00022989"/>
    </source>
</evidence>
<dbReference type="InterPro" id="IPR019308">
    <property type="entry name" value="TMEM214"/>
</dbReference>
<comment type="subunit">
    <text evidence="3">Constitutively interacts with CASP4; required for the localization of procaspase 4 to the ER.</text>
</comment>
<evidence type="ECO:0000256" key="4">
    <source>
        <dbReference type="ARBA" id="ARBA00022692"/>
    </source>
</evidence>
<comment type="function">
    <text evidence="10">Critical mediator, in cooperation with CASP4, of endoplasmic reticulum-stress induced apoptosis. Required or the activation of CASP4 following endoplasmic reticulum stress.</text>
</comment>
<keyword evidence="7 12" id="KW-1133">Transmembrane helix</keyword>
<evidence type="ECO:0000256" key="9">
    <source>
        <dbReference type="ARBA" id="ARBA00023180"/>
    </source>
</evidence>
<evidence type="ECO:0000256" key="1">
    <source>
        <dbReference type="ARBA" id="ARBA00004477"/>
    </source>
</evidence>
<keyword evidence="8 12" id="KW-0472">Membrane</keyword>
<dbReference type="GO" id="GO:0005794">
    <property type="term" value="C:Golgi apparatus"/>
    <property type="evidence" value="ECO:0007669"/>
    <property type="project" value="TreeGrafter"/>
</dbReference>
<keyword evidence="9" id="KW-0325">Glycoprotein</keyword>
<evidence type="ECO:0000256" key="6">
    <source>
        <dbReference type="ARBA" id="ARBA00022824"/>
    </source>
</evidence>
<organism evidence="13 14">
    <name type="scientific">Trichonephila clavata</name>
    <name type="common">Joro spider</name>
    <name type="synonym">Nephila clavata</name>
    <dbReference type="NCBI Taxonomy" id="2740835"/>
    <lineage>
        <taxon>Eukaryota</taxon>
        <taxon>Metazoa</taxon>
        <taxon>Ecdysozoa</taxon>
        <taxon>Arthropoda</taxon>
        <taxon>Chelicerata</taxon>
        <taxon>Arachnida</taxon>
        <taxon>Araneae</taxon>
        <taxon>Araneomorphae</taxon>
        <taxon>Entelegynae</taxon>
        <taxon>Araneoidea</taxon>
        <taxon>Nephilidae</taxon>
        <taxon>Trichonephila</taxon>
    </lineage>
</organism>
<keyword evidence="5" id="KW-0053">Apoptosis</keyword>
<evidence type="ECO:0000313" key="14">
    <source>
        <dbReference type="Proteomes" id="UP000887116"/>
    </source>
</evidence>
<reference evidence="13" key="1">
    <citation type="submission" date="2020-07" db="EMBL/GenBank/DDBJ databases">
        <title>Multicomponent nature underlies the extraordinary mechanical properties of spider dragline silk.</title>
        <authorList>
            <person name="Kono N."/>
            <person name="Nakamura H."/>
            <person name="Mori M."/>
            <person name="Yoshida Y."/>
            <person name="Ohtoshi R."/>
            <person name="Malay A.D."/>
            <person name="Moran D.A.P."/>
            <person name="Tomita M."/>
            <person name="Numata K."/>
            <person name="Arakawa K."/>
        </authorList>
    </citation>
    <scope>NUCLEOTIDE SEQUENCE</scope>
</reference>
<proteinExistence type="inferred from homology"/>
<evidence type="ECO:0000256" key="5">
    <source>
        <dbReference type="ARBA" id="ARBA00022703"/>
    </source>
</evidence>
<gene>
    <name evidence="13" type="primary">tmem214-b</name>
    <name evidence="13" type="ORF">TNCT_293451</name>
</gene>
<name>A0A8X6LLB9_TRICU</name>
<dbReference type="OrthoDB" id="10022292at2759"/>
<keyword evidence="6" id="KW-0256">Endoplasmic reticulum</keyword>
<keyword evidence="14" id="KW-1185">Reference proteome</keyword>
<feature type="compositionally biased region" description="Basic and acidic residues" evidence="11">
    <location>
        <begin position="26"/>
        <end position="35"/>
    </location>
</feature>
<feature type="region of interest" description="Disordered" evidence="11">
    <location>
        <begin position="1"/>
        <end position="88"/>
    </location>
</feature>
<evidence type="ECO:0000256" key="10">
    <source>
        <dbReference type="ARBA" id="ARBA00024938"/>
    </source>
</evidence>
<dbReference type="PANTHER" id="PTHR13448">
    <property type="entry name" value="TRANSMEMBRANE PROTEIN 214"/>
    <property type="match status" value="1"/>
</dbReference>
<dbReference type="Pfam" id="PF10151">
    <property type="entry name" value="TMEM214"/>
    <property type="match status" value="1"/>
</dbReference>
<sequence>MAGGQWEVVGGKAKKSKAKGPANKSGLKEKNKETEESVLGPITESHTMFYALLDEEERNEASKTKVNGNEASKASEKKVQKKKKGEKKPVAPKLTLEGAFAAISEEEIKNHLATLEAFCPNNPILWLKDLTQHLNIKLDVSVEDLTFASKPLGYPSTMLNKKVYKLLFGVINRCSSQMLQLLYDFCLQNMVQEILKGLHTLGYRVMLQIVANEMPSVALANLPKCLDYCTSHQNRQNICLSVLWAAGQAGNNNLEAGFKVWMDLMFPLIGTKNCTSYAVEYLEKLISVADVTKCDKSLLDVRDLFPVLDFIYSKELVKSIQKRLIAVYPTLKTLSYGPDPENVLRNYFPSYLRRLEPQCPQPLKEEILNSLVHCLEQDLRCYSIWRQLYTKHFIQSKLLISHLNVHFDRMPDKFPKRLLRDTLSAFQVTNEEILNSTKKNVQDIEECILINKELITKLNAGAFSWPRFLLFLILIISSALTFDILANGSFTESYTGKFMKDTGLLVVCAQAGEKLKYFYSKVLKLSEKYFPVITAWCKETLLPFLDVSLKKLSASLVLLWDSTIEIRTWCNHTLPPVLTVVEKQFVLYGSAFWSMAKSSAVLLSKMTLSALAYVFNSADSFATWIESSPEIMQGLGTIKSFSISLVENLQQNAIYLFQLVKSYIPLFAT</sequence>
<comment type="caution">
    <text evidence="13">The sequence shown here is derived from an EMBL/GenBank/DDBJ whole genome shotgun (WGS) entry which is preliminary data.</text>
</comment>
<evidence type="ECO:0000256" key="2">
    <source>
        <dbReference type="ARBA" id="ARBA00007984"/>
    </source>
</evidence>
<dbReference type="GO" id="GO:0005789">
    <property type="term" value="C:endoplasmic reticulum membrane"/>
    <property type="evidence" value="ECO:0007669"/>
    <property type="project" value="UniProtKB-SubCell"/>
</dbReference>
<feature type="transmembrane region" description="Helical" evidence="12">
    <location>
        <begin position="468"/>
        <end position="490"/>
    </location>
</feature>
<protein>
    <submittedName>
        <fullName evidence="13">Transmembrane protein 214-B</fullName>
    </submittedName>
</protein>
<dbReference type="GO" id="GO:0006915">
    <property type="term" value="P:apoptotic process"/>
    <property type="evidence" value="ECO:0007669"/>
    <property type="project" value="UniProtKB-KW"/>
</dbReference>
<evidence type="ECO:0000313" key="13">
    <source>
        <dbReference type="EMBL" id="GFR14035.1"/>
    </source>
</evidence>
<accession>A0A8X6LLB9</accession>
<comment type="subcellular location">
    <subcellularLocation>
        <location evidence="1">Endoplasmic reticulum membrane</location>
        <topology evidence="1">Multi-pass membrane protein</topology>
    </subcellularLocation>
</comment>
<dbReference type="PANTHER" id="PTHR13448:SF0">
    <property type="entry name" value="TRANSMEMBRANE PROTEIN 214"/>
    <property type="match status" value="1"/>
</dbReference>
<dbReference type="AlphaFoldDB" id="A0A8X6LLB9"/>
<comment type="similarity">
    <text evidence="2">Belongs to the TMEM214 family.</text>
</comment>
<dbReference type="EMBL" id="BMAO01036923">
    <property type="protein sequence ID" value="GFR14035.1"/>
    <property type="molecule type" value="Genomic_DNA"/>
</dbReference>
<evidence type="ECO:0000256" key="11">
    <source>
        <dbReference type="SAM" id="MobiDB-lite"/>
    </source>
</evidence>
<dbReference type="Proteomes" id="UP000887116">
    <property type="component" value="Unassembled WGS sequence"/>
</dbReference>
<evidence type="ECO:0000256" key="8">
    <source>
        <dbReference type="ARBA" id="ARBA00023136"/>
    </source>
</evidence>
<evidence type="ECO:0000256" key="3">
    <source>
        <dbReference type="ARBA" id="ARBA00011720"/>
    </source>
</evidence>